<dbReference type="EMBL" id="VTPC01090665">
    <property type="protein sequence ID" value="KAF2881979.1"/>
    <property type="molecule type" value="Genomic_DNA"/>
</dbReference>
<gene>
    <name evidence="1" type="ORF">ILUMI_24194</name>
</gene>
<accession>A0A8K0C7I2</accession>
<dbReference type="Proteomes" id="UP000801492">
    <property type="component" value="Unassembled WGS sequence"/>
</dbReference>
<dbReference type="AlphaFoldDB" id="A0A8K0C7I2"/>
<keyword evidence="2" id="KW-1185">Reference proteome</keyword>
<sequence length="251" mass="28305">MLGLIDKPKLIWNLDETSLLADPSKIKIVSLKGKPCFRTTSSSGRENTTVLSAVTALGGKADILERLIENVSAARALGLSREILQKYFKELEIILTKNYLSDKFGNIFNCDEICLQLNTRAGQVLAQKRSTCVLSISPGEKGDTISVLACYNVEGGYLPPDLIFKEKKIQNMNGAMEYLLDHQKYQQEPIGIQIHRRKWGWIGHALRQEANIISGQARDWNSQGSKRRSAPRKTWRRSLKNEIERLDKGYA</sequence>
<reference evidence="1" key="1">
    <citation type="submission" date="2019-08" db="EMBL/GenBank/DDBJ databases">
        <title>The genome of the North American firefly Photinus pyralis.</title>
        <authorList>
            <consortium name="Photinus pyralis genome working group"/>
            <person name="Fallon T.R."/>
            <person name="Sander Lower S.E."/>
            <person name="Weng J.-K."/>
        </authorList>
    </citation>
    <scope>NUCLEOTIDE SEQUENCE</scope>
    <source>
        <strain evidence="1">TRF0915ILg1</strain>
        <tissue evidence="1">Whole body</tissue>
    </source>
</reference>
<comment type="caution">
    <text evidence="1">The sequence shown here is derived from an EMBL/GenBank/DDBJ whole genome shotgun (WGS) entry which is preliminary data.</text>
</comment>
<proteinExistence type="predicted"/>
<evidence type="ECO:0000313" key="1">
    <source>
        <dbReference type="EMBL" id="KAF2881979.1"/>
    </source>
</evidence>
<name>A0A8K0C7I2_IGNLU</name>
<protein>
    <submittedName>
        <fullName evidence="1">Uncharacterized protein</fullName>
    </submittedName>
</protein>
<organism evidence="1 2">
    <name type="scientific">Ignelater luminosus</name>
    <name type="common">Cucubano</name>
    <name type="synonym">Pyrophorus luminosus</name>
    <dbReference type="NCBI Taxonomy" id="2038154"/>
    <lineage>
        <taxon>Eukaryota</taxon>
        <taxon>Metazoa</taxon>
        <taxon>Ecdysozoa</taxon>
        <taxon>Arthropoda</taxon>
        <taxon>Hexapoda</taxon>
        <taxon>Insecta</taxon>
        <taxon>Pterygota</taxon>
        <taxon>Neoptera</taxon>
        <taxon>Endopterygota</taxon>
        <taxon>Coleoptera</taxon>
        <taxon>Polyphaga</taxon>
        <taxon>Elateriformia</taxon>
        <taxon>Elateroidea</taxon>
        <taxon>Elateridae</taxon>
        <taxon>Agrypninae</taxon>
        <taxon>Pyrophorini</taxon>
        <taxon>Ignelater</taxon>
    </lineage>
</organism>
<evidence type="ECO:0000313" key="2">
    <source>
        <dbReference type="Proteomes" id="UP000801492"/>
    </source>
</evidence>
<dbReference type="OrthoDB" id="6778796at2759"/>